<evidence type="ECO:0000313" key="1">
    <source>
        <dbReference type="EMBL" id="UGO57465.1"/>
    </source>
</evidence>
<dbReference type="EMBL" id="MW239435">
    <property type="protein sequence ID" value="UGO57465.1"/>
    <property type="molecule type" value="Genomic_RNA"/>
</dbReference>
<accession>A0A8K1U4G4</accession>
<organism evidence="1">
    <name type="scientific">Riboviria sp</name>
    <dbReference type="NCBI Taxonomy" id="2585031"/>
    <lineage>
        <taxon>Viruses</taxon>
        <taxon>Riboviria</taxon>
    </lineage>
</organism>
<protein>
    <submittedName>
        <fullName evidence="1">Uncharacterized protein</fullName>
    </submittedName>
</protein>
<sequence>MCYSKNCCQPRVKLKSFTNISVIQQVTIYRLHQILFFLIQQIAKMFSQIKGMWSPLGQFHTHKLIGLNSFFHYTPSLFKLVQVSFWVQGLFLNGVVTSCFYGQQGLLRTQTGQHMQCQLRYTVEIYGQNLPTFHKSRKVLFDHSSIRKYQPTLIVAVAFQPIQHRVKSIIIINAQTFSQLITDIINPSWTIDIPSRFI</sequence>
<proteinExistence type="predicted"/>
<name>A0A8K1U4G4_9VIRU</name>
<reference evidence="1" key="1">
    <citation type="submission" date="2020-11" db="EMBL/GenBank/DDBJ databases">
        <title>RNA virus dark matter in the feces of wild birds.</title>
        <authorList>
            <person name="Lu X."/>
            <person name="Yang X.S."/>
            <person name="Zhang W."/>
        </authorList>
    </citation>
    <scope>NUCLEOTIDE SEQUENCE</scope>
    <source>
        <strain evidence="1">Red-flankedBluetail92con112</strain>
    </source>
</reference>